<sequence>MGKFSFEVKLKAVHVPLKFLLLNYPGTLVEEEKGWLFVPLL</sequence>
<gene>
    <name evidence="1" type="ORF">RCG21_16465</name>
</gene>
<reference evidence="1" key="1">
    <citation type="submission" date="2023-08" db="EMBL/GenBank/DDBJ databases">
        <title>Nitrogen cycling bacteria in agricultural field soils.</title>
        <authorList>
            <person name="Jang J."/>
        </authorList>
    </citation>
    <scope>NUCLEOTIDE SEQUENCE</scope>
    <source>
        <strain evidence="1">PS3-36</strain>
    </source>
</reference>
<evidence type="ECO:0000313" key="1">
    <source>
        <dbReference type="EMBL" id="MDQ6597932.1"/>
    </source>
</evidence>
<proteinExistence type="predicted"/>
<keyword evidence="2" id="KW-1185">Reference proteome</keyword>
<name>A0AA90QTG8_9BACI</name>
<accession>A0AA90QTG8</accession>
<protein>
    <submittedName>
        <fullName evidence="1">Uncharacterized protein</fullName>
    </submittedName>
</protein>
<dbReference type="EMBL" id="JAVGVR010000001">
    <property type="protein sequence ID" value="MDQ6597932.1"/>
    <property type="molecule type" value="Genomic_DNA"/>
</dbReference>
<organism evidence="1 2">
    <name type="scientific">Bacillus salipaludis</name>
    <dbReference type="NCBI Taxonomy" id="2547811"/>
    <lineage>
        <taxon>Bacteria</taxon>
        <taxon>Bacillati</taxon>
        <taxon>Bacillota</taxon>
        <taxon>Bacilli</taxon>
        <taxon>Bacillales</taxon>
        <taxon>Bacillaceae</taxon>
        <taxon>Bacillus</taxon>
    </lineage>
</organism>
<dbReference type="AlphaFoldDB" id="A0AA90QTG8"/>
<dbReference type="RefSeq" id="WP_308913407.1">
    <property type="nucleotide sequence ID" value="NZ_JAVGVR010000001.1"/>
</dbReference>
<dbReference type="Proteomes" id="UP001178888">
    <property type="component" value="Unassembled WGS sequence"/>
</dbReference>
<comment type="caution">
    <text evidence="1">The sequence shown here is derived from an EMBL/GenBank/DDBJ whole genome shotgun (WGS) entry which is preliminary data.</text>
</comment>
<evidence type="ECO:0000313" key="2">
    <source>
        <dbReference type="Proteomes" id="UP001178888"/>
    </source>
</evidence>